<dbReference type="EMBL" id="EF648209">
    <property type="protein sequence ID" value="ABV54333.1"/>
    <property type="molecule type" value="Genomic_DNA"/>
</dbReference>
<feature type="chain" id="PRO_5002798766" evidence="1">
    <location>
        <begin position="19"/>
        <end position="128"/>
    </location>
</feature>
<accession>B3SPS9</accession>
<protein>
    <submittedName>
        <fullName evidence="2">Uncharacterized protein</fullName>
    </submittedName>
</protein>
<proteinExistence type="predicted"/>
<dbReference type="RefSeq" id="WP_146029367.1">
    <property type="nucleotide sequence ID" value="NZ_JAMOHR010000010.1"/>
</dbReference>
<keyword evidence="1" id="KW-0732">Signal</keyword>
<name>B3SPS9_STUST</name>
<feature type="signal peptide" evidence="1">
    <location>
        <begin position="1"/>
        <end position="18"/>
    </location>
</feature>
<organism evidence="2">
    <name type="scientific">Stutzerimonas stutzeri</name>
    <name type="common">Pseudomonas stutzeri</name>
    <dbReference type="NCBI Taxonomy" id="316"/>
    <lineage>
        <taxon>Bacteria</taxon>
        <taxon>Pseudomonadati</taxon>
        <taxon>Pseudomonadota</taxon>
        <taxon>Gammaproteobacteria</taxon>
        <taxon>Pseudomonadales</taxon>
        <taxon>Pseudomonadaceae</taxon>
        <taxon>Stutzerimonas</taxon>
    </lineage>
</organism>
<evidence type="ECO:0000256" key="1">
    <source>
        <dbReference type="SAM" id="SignalP"/>
    </source>
</evidence>
<sequence>MRLLSTAFLALFCTATIAAEAPHQGMKALSEKDLNLITRCSHAASLVVIAAEKIPNDKESRAQFITNVYAKIKEANQLGNLTPSYTEVFSAQLSMESLINNNMTPSTPKLRDWFMAQSAAGCALQSEA</sequence>
<reference evidence="2" key="2">
    <citation type="submission" date="2011-05" db="EMBL/GenBank/DDBJ databases">
        <authorList>
            <person name="Tetu S.G."/>
            <person name="Coleman N."/>
            <person name="Holmes A.J."/>
        </authorList>
    </citation>
    <scope>NUCLEOTIDE SEQUENCE</scope>
    <source>
        <strain evidence="2">ATCC 17587</strain>
    </source>
</reference>
<evidence type="ECO:0000313" key="2">
    <source>
        <dbReference type="EMBL" id="ABV54333.1"/>
    </source>
</evidence>
<reference evidence="2" key="1">
    <citation type="journal article" date="2008" name="J. Bacteriol.">
        <title>A family of insertion sequences that impacts integrons by specific targeting of gene cassette recombination sites, the IS1111-attC Group.</title>
        <authorList>
            <person name="Tetu S.G."/>
            <person name="Holmes A.J."/>
        </authorList>
    </citation>
    <scope>NUCLEOTIDE SEQUENCE</scope>
    <source>
        <strain evidence="2">ATCC 17587</strain>
    </source>
</reference>
<dbReference type="AlphaFoldDB" id="B3SPS9"/>